<dbReference type="EMBL" id="MSZX01000008">
    <property type="protein sequence ID" value="OPA75573.1"/>
    <property type="molecule type" value="Genomic_DNA"/>
</dbReference>
<reference evidence="1 2" key="1">
    <citation type="submission" date="2017-01" db="EMBL/GenBank/DDBJ databases">
        <title>Genome analysis of Paenibacillus selenitrireducens ES3-24.</title>
        <authorList>
            <person name="Xu D."/>
            <person name="Yao R."/>
            <person name="Zheng S."/>
        </authorList>
    </citation>
    <scope>NUCLEOTIDE SEQUENCE [LARGE SCALE GENOMIC DNA]</scope>
    <source>
        <strain evidence="1 2">ES3-24</strain>
    </source>
</reference>
<organism evidence="1 2">
    <name type="scientific">Paenibacillus selenitireducens</name>
    <dbReference type="NCBI Taxonomy" id="1324314"/>
    <lineage>
        <taxon>Bacteria</taxon>
        <taxon>Bacillati</taxon>
        <taxon>Bacillota</taxon>
        <taxon>Bacilli</taxon>
        <taxon>Bacillales</taxon>
        <taxon>Paenibacillaceae</taxon>
        <taxon>Paenibacillus</taxon>
    </lineage>
</organism>
<gene>
    <name evidence="1" type="ORF">BVG16_19720</name>
</gene>
<dbReference type="STRING" id="1324314.BVG16_19720"/>
<dbReference type="AlphaFoldDB" id="A0A1T2X7L2"/>
<keyword evidence="2" id="KW-1185">Reference proteome</keyword>
<dbReference type="Proteomes" id="UP000190188">
    <property type="component" value="Unassembled WGS sequence"/>
</dbReference>
<dbReference type="RefSeq" id="WP_078500804.1">
    <property type="nucleotide sequence ID" value="NZ_MSZX01000008.1"/>
</dbReference>
<evidence type="ECO:0000313" key="2">
    <source>
        <dbReference type="Proteomes" id="UP000190188"/>
    </source>
</evidence>
<dbReference type="OrthoDB" id="2661156at2"/>
<protein>
    <recommendedName>
        <fullName evidence="3">DNA/RNA helicase</fullName>
    </recommendedName>
</protein>
<sequence length="138" mass="15473">MRHTAIAFQFSDIQSANLAHETLQELGYEPVFDDDGGTRLHIHVENADLTSALEIAQAFGGDLQEQSTMSEMPFDEAYQVDGFIAVPAHVVNEDWVEGYADASSIYNADNFENLDLRNEDHLAWYDETTDHFSGEVKS</sequence>
<name>A0A1T2X7L2_9BACL</name>
<accession>A0A1T2X7L2</accession>
<evidence type="ECO:0000313" key="1">
    <source>
        <dbReference type="EMBL" id="OPA75573.1"/>
    </source>
</evidence>
<comment type="caution">
    <text evidence="1">The sequence shown here is derived from an EMBL/GenBank/DDBJ whole genome shotgun (WGS) entry which is preliminary data.</text>
</comment>
<proteinExistence type="predicted"/>
<evidence type="ECO:0008006" key="3">
    <source>
        <dbReference type="Google" id="ProtNLM"/>
    </source>
</evidence>